<dbReference type="PANTHER" id="PTHR37806:SF1">
    <property type="entry name" value="PEPTIDASE C39-LIKE DOMAIN-CONTAINING PROTEIN"/>
    <property type="match status" value="1"/>
</dbReference>
<dbReference type="Gene3D" id="2.60.40.10">
    <property type="entry name" value="Immunoglobulins"/>
    <property type="match status" value="1"/>
</dbReference>
<feature type="domain" description="Peptidase C39-like" evidence="1">
    <location>
        <begin position="259"/>
        <end position="420"/>
    </location>
</feature>
<comment type="caution">
    <text evidence="3">The sequence shown here is derived from an EMBL/GenBank/DDBJ whole genome shotgun (WGS) entry which is preliminary data.</text>
</comment>
<name>A0A9D0ZSF3_9FIRM</name>
<sequence>MLKERKKLKKLLIVFLLFILTIGFIYGGYKIYLHLTIGPKIKEKVLLEYGENIKSSDFIKGKNPYKIETNPSLKKLKKVGTYKITLKIKGEKFSSILEIKDTTPPTLELQDVTIYLDEDLPLPEDFVTKLEDKSKVELKISEIEKVAGDQEVTITATDQYKNKTEKKAKLTIQEDTDGPVFEGLNTISIYTGERPDLKNGVTATDGRFGITEFTVDDSKVNYDKSGTYKIYYTAKDELGNMTTKTRTIKVKTRTYMIDNFPVYKQFPNYPSGCETIALYTLLKYYGVNVSPETLINNLKKGDGPYWEGDIRYGGNPEIEFVGNPKASNGYGVYQKPIIALANQYKSGIVDYTGHSLNQVLELVKNGTPVQVWVSIKLQNTSVCATWINKETGKEIDWICRLHSLVIVGFNDNYVYTSDPYTGKTEKYSRSQFQKIYNLFGKRAIYYPN</sequence>
<dbReference type="InterPro" id="IPR013783">
    <property type="entry name" value="Ig-like_fold"/>
</dbReference>
<dbReference type="PANTHER" id="PTHR37806">
    <property type="entry name" value="LMO0724 PROTEIN"/>
    <property type="match status" value="1"/>
</dbReference>
<dbReference type="InterPro" id="IPR039564">
    <property type="entry name" value="Peptidase_C39-like"/>
</dbReference>
<dbReference type="Gene3D" id="3.90.70.10">
    <property type="entry name" value="Cysteine proteinases"/>
    <property type="match status" value="1"/>
</dbReference>
<dbReference type="EMBL" id="DVFV01000131">
    <property type="protein sequence ID" value="HIQ91479.1"/>
    <property type="molecule type" value="Genomic_DNA"/>
</dbReference>
<organism evidence="3 4">
    <name type="scientific">Candidatus Coprosoma intestinipullorum</name>
    <dbReference type="NCBI Taxonomy" id="2840752"/>
    <lineage>
        <taxon>Bacteria</taxon>
        <taxon>Bacillati</taxon>
        <taxon>Bacillota</taxon>
        <taxon>Bacillota incertae sedis</taxon>
        <taxon>Candidatus Coprosoma</taxon>
    </lineage>
</organism>
<proteinExistence type="predicted"/>
<evidence type="ECO:0000259" key="1">
    <source>
        <dbReference type="Pfam" id="PF13529"/>
    </source>
</evidence>
<evidence type="ECO:0000259" key="2">
    <source>
        <dbReference type="Pfam" id="PF16403"/>
    </source>
</evidence>
<evidence type="ECO:0000313" key="3">
    <source>
        <dbReference type="EMBL" id="HIQ91479.1"/>
    </source>
</evidence>
<accession>A0A9D0ZSF3</accession>
<reference evidence="3" key="1">
    <citation type="submission" date="2020-10" db="EMBL/GenBank/DDBJ databases">
        <authorList>
            <person name="Gilroy R."/>
        </authorList>
    </citation>
    <scope>NUCLEOTIDE SEQUENCE</scope>
    <source>
        <strain evidence="3">CHK147-3167</strain>
    </source>
</reference>
<dbReference type="Proteomes" id="UP000886786">
    <property type="component" value="Unassembled WGS sequence"/>
</dbReference>
<gene>
    <name evidence="3" type="ORF">IAB27_07695</name>
</gene>
<dbReference type="AlphaFoldDB" id="A0A9D0ZSF3"/>
<protein>
    <submittedName>
        <fullName evidence="3">C39 family peptidase</fullName>
    </submittedName>
</protein>
<dbReference type="Pfam" id="PF13529">
    <property type="entry name" value="Peptidase_C39_2"/>
    <property type="match status" value="1"/>
</dbReference>
<evidence type="ECO:0000313" key="4">
    <source>
        <dbReference type="Proteomes" id="UP000886786"/>
    </source>
</evidence>
<dbReference type="Pfam" id="PF16403">
    <property type="entry name" value="Bact_surface_Ig-like"/>
    <property type="match status" value="1"/>
</dbReference>
<feature type="domain" description="Pesticidal crystal protein Cry22Aa Ig-like" evidence="2">
    <location>
        <begin position="182"/>
        <end position="250"/>
    </location>
</feature>
<reference evidence="3" key="2">
    <citation type="journal article" date="2021" name="PeerJ">
        <title>Extensive microbial diversity within the chicken gut microbiome revealed by metagenomics and culture.</title>
        <authorList>
            <person name="Gilroy R."/>
            <person name="Ravi A."/>
            <person name="Getino M."/>
            <person name="Pursley I."/>
            <person name="Horton D.L."/>
            <person name="Alikhan N.F."/>
            <person name="Baker D."/>
            <person name="Gharbi K."/>
            <person name="Hall N."/>
            <person name="Watson M."/>
            <person name="Adriaenssens E.M."/>
            <person name="Foster-Nyarko E."/>
            <person name="Jarju S."/>
            <person name="Secka A."/>
            <person name="Antonio M."/>
            <person name="Oren A."/>
            <person name="Chaudhuri R.R."/>
            <person name="La Ragione R."/>
            <person name="Hildebrand F."/>
            <person name="Pallen M.J."/>
        </authorList>
    </citation>
    <scope>NUCLEOTIDE SEQUENCE</scope>
    <source>
        <strain evidence="3">CHK147-3167</strain>
    </source>
</reference>
<dbReference type="InterPro" id="IPR032179">
    <property type="entry name" value="Cry22Aa_Ig-like"/>
</dbReference>